<feature type="region of interest" description="Disordered" evidence="1">
    <location>
        <begin position="209"/>
        <end position="258"/>
    </location>
</feature>
<feature type="region of interest" description="Disordered" evidence="1">
    <location>
        <begin position="293"/>
        <end position="361"/>
    </location>
</feature>
<feature type="compositionally biased region" description="Polar residues" evidence="1">
    <location>
        <begin position="306"/>
        <end position="321"/>
    </location>
</feature>
<sequence length="386" mass="40988">MPFTAPPTACLEDQIAQACTQLSLADDKYNDTQTSPTQSACHDDDDDENNSKNCKQAVPFCQMPGTLHTSLNWTYKTTTTTMPATCGASPYSETTTPASVEQDATTSPMTSPREPTSTQRLLLLPAPTTIPFGFGATHAAGTTRSVLSEPAGAAAAPPPLPASGPTGGSAFTQARTSKPSRRFHGRFSHDPLSKAARCLELADPYTASSRCESELRGNLRPNGRPKSKTQGSGSSSSIRKSSKKKKDGKTKGDGKSKSIKARRLEKYYAGLSPEDELSERLLATSLTKARRCDGKNGTRKVKGKAGSSSGLLAQSQTSGNRTAADGRATLDGGIVKKSSSPTSTSTSLRYKRITKRDRDRMKADKEARASLAAAEEVCVDLDESIL</sequence>
<feature type="compositionally biased region" description="Low complexity" evidence="1">
    <location>
        <begin position="338"/>
        <end position="347"/>
    </location>
</feature>
<name>A0ABR4P6H7_9HELO</name>
<feature type="region of interest" description="Disordered" evidence="1">
    <location>
        <begin position="28"/>
        <end position="49"/>
    </location>
</feature>
<protein>
    <submittedName>
        <fullName evidence="2">Uncharacterized protein</fullName>
    </submittedName>
</protein>
<gene>
    <name evidence="2" type="ORF">PVAG01_09135</name>
</gene>
<organism evidence="2 3">
    <name type="scientific">Phlyctema vagabunda</name>
    <dbReference type="NCBI Taxonomy" id="108571"/>
    <lineage>
        <taxon>Eukaryota</taxon>
        <taxon>Fungi</taxon>
        <taxon>Dikarya</taxon>
        <taxon>Ascomycota</taxon>
        <taxon>Pezizomycotina</taxon>
        <taxon>Leotiomycetes</taxon>
        <taxon>Helotiales</taxon>
        <taxon>Dermateaceae</taxon>
        <taxon>Phlyctema</taxon>
    </lineage>
</organism>
<evidence type="ECO:0000256" key="1">
    <source>
        <dbReference type="SAM" id="MobiDB-lite"/>
    </source>
</evidence>
<feature type="compositionally biased region" description="Polar residues" evidence="1">
    <location>
        <begin position="31"/>
        <end position="40"/>
    </location>
</feature>
<feature type="compositionally biased region" description="Basic and acidic residues" evidence="1">
    <location>
        <begin position="249"/>
        <end position="258"/>
    </location>
</feature>
<feature type="region of interest" description="Disordered" evidence="1">
    <location>
        <begin position="85"/>
        <end position="117"/>
    </location>
</feature>
<dbReference type="EMBL" id="JBFCZG010000008">
    <property type="protein sequence ID" value="KAL3418914.1"/>
    <property type="molecule type" value="Genomic_DNA"/>
</dbReference>
<reference evidence="2 3" key="1">
    <citation type="submission" date="2024-06" db="EMBL/GenBank/DDBJ databases">
        <title>Complete genome of Phlyctema vagabunda strain 19-DSS-EL-015.</title>
        <authorList>
            <person name="Fiorenzani C."/>
        </authorList>
    </citation>
    <scope>NUCLEOTIDE SEQUENCE [LARGE SCALE GENOMIC DNA]</scope>
    <source>
        <strain evidence="2 3">19-DSS-EL-015</strain>
    </source>
</reference>
<accession>A0ABR4P6H7</accession>
<keyword evidence="3" id="KW-1185">Reference proteome</keyword>
<feature type="compositionally biased region" description="Polar residues" evidence="1">
    <location>
        <begin position="91"/>
        <end position="117"/>
    </location>
</feature>
<comment type="caution">
    <text evidence="2">The sequence shown here is derived from an EMBL/GenBank/DDBJ whole genome shotgun (WGS) entry which is preliminary data.</text>
</comment>
<proteinExistence type="predicted"/>
<feature type="region of interest" description="Disordered" evidence="1">
    <location>
        <begin position="148"/>
        <end position="188"/>
    </location>
</feature>
<feature type="compositionally biased region" description="Low complexity" evidence="1">
    <location>
        <begin position="228"/>
        <end position="239"/>
    </location>
</feature>
<evidence type="ECO:0000313" key="2">
    <source>
        <dbReference type="EMBL" id="KAL3418914.1"/>
    </source>
</evidence>
<evidence type="ECO:0000313" key="3">
    <source>
        <dbReference type="Proteomes" id="UP001629113"/>
    </source>
</evidence>
<dbReference type="Proteomes" id="UP001629113">
    <property type="component" value="Unassembled WGS sequence"/>
</dbReference>